<proteinExistence type="predicted"/>
<name>A0A178IH65_9BACT</name>
<dbReference type="AlphaFoldDB" id="A0A178IH65"/>
<protein>
    <submittedName>
        <fullName evidence="1">Uncharacterized protein</fullName>
    </submittedName>
</protein>
<gene>
    <name evidence="1" type="ORF">AW736_13865</name>
</gene>
<sequence length="183" mass="20661">MKKPRSDAKLKSLPPHQREMLVRWLAEENVSYEIARDRLWQDFNVRTSIGALVNFYATQCWQRSSEHAREFASQVREAAKSTGEDFNAATLALIQERAFVLSRTQGSDVSDLATLAKIIGDSARLQLKQKELALNLDKFRQQVKSDIEKGLDALHAEIKGNAEALQLFEKFKAAVLRSTEGEA</sequence>
<dbReference type="OrthoDB" id="9923797at2"/>
<dbReference type="Proteomes" id="UP000078486">
    <property type="component" value="Unassembled WGS sequence"/>
</dbReference>
<reference evidence="1 2" key="1">
    <citation type="submission" date="2016-01" db="EMBL/GenBank/DDBJ databases">
        <title>High potential of lignocellulose degradation of a new Verrucomicrobia species.</title>
        <authorList>
            <person name="Wang Y."/>
            <person name="Shi Y."/>
            <person name="Qiu Z."/>
            <person name="Liu S."/>
            <person name="Yang H."/>
        </authorList>
    </citation>
    <scope>NUCLEOTIDE SEQUENCE [LARGE SCALE GENOMIC DNA]</scope>
    <source>
        <strain evidence="1 2">TSB47</strain>
    </source>
</reference>
<accession>A0A178IH65</accession>
<comment type="caution">
    <text evidence="1">The sequence shown here is derived from an EMBL/GenBank/DDBJ whole genome shotgun (WGS) entry which is preliminary data.</text>
</comment>
<dbReference type="STRING" id="1184151.AW736_13865"/>
<organism evidence="1 2">
    <name type="scientific">Termitidicoccus mucosus</name>
    <dbReference type="NCBI Taxonomy" id="1184151"/>
    <lineage>
        <taxon>Bacteria</taxon>
        <taxon>Pseudomonadati</taxon>
        <taxon>Verrucomicrobiota</taxon>
        <taxon>Opitutia</taxon>
        <taxon>Opitutales</taxon>
        <taxon>Opitutaceae</taxon>
        <taxon>Termitidicoccus</taxon>
    </lineage>
</organism>
<dbReference type="RefSeq" id="WP_068770782.1">
    <property type="nucleotide sequence ID" value="NZ_CP109796.1"/>
</dbReference>
<keyword evidence="2" id="KW-1185">Reference proteome</keyword>
<dbReference type="EMBL" id="LRRQ01000099">
    <property type="protein sequence ID" value="OAM89333.1"/>
    <property type="molecule type" value="Genomic_DNA"/>
</dbReference>
<evidence type="ECO:0000313" key="1">
    <source>
        <dbReference type="EMBL" id="OAM89333.1"/>
    </source>
</evidence>
<evidence type="ECO:0000313" key="2">
    <source>
        <dbReference type="Proteomes" id="UP000078486"/>
    </source>
</evidence>